<proteinExistence type="predicted"/>
<evidence type="ECO:0000313" key="2">
    <source>
        <dbReference type="Proteomes" id="UP000093523"/>
    </source>
</evidence>
<dbReference type="OrthoDB" id="5871922at2"/>
<dbReference type="RefSeq" id="WP_017020863.1">
    <property type="nucleotide sequence ID" value="NZ_CAWMPN010000015.1"/>
</dbReference>
<name>A0A1B9NWC3_ALILO</name>
<protein>
    <submittedName>
        <fullName evidence="1">Uncharacterized protein</fullName>
    </submittedName>
</protein>
<dbReference type="AlphaFoldDB" id="A0A1B9NWC3"/>
<dbReference type="Proteomes" id="UP000093523">
    <property type="component" value="Unassembled WGS sequence"/>
</dbReference>
<dbReference type="EMBL" id="MAJU01000015">
    <property type="protein sequence ID" value="OCH19508.1"/>
    <property type="molecule type" value="Genomic_DNA"/>
</dbReference>
<gene>
    <name evidence="1" type="ORF">A6E04_15885</name>
</gene>
<organism evidence="1 2">
    <name type="scientific">Aliivibrio logei</name>
    <name type="common">Vibrio logei</name>
    <dbReference type="NCBI Taxonomy" id="688"/>
    <lineage>
        <taxon>Bacteria</taxon>
        <taxon>Pseudomonadati</taxon>
        <taxon>Pseudomonadota</taxon>
        <taxon>Gammaproteobacteria</taxon>
        <taxon>Vibrionales</taxon>
        <taxon>Vibrionaceae</taxon>
        <taxon>Aliivibrio</taxon>
    </lineage>
</organism>
<evidence type="ECO:0000313" key="1">
    <source>
        <dbReference type="EMBL" id="OCH19508.1"/>
    </source>
</evidence>
<reference evidence="1 2" key="1">
    <citation type="submission" date="2016-06" db="EMBL/GenBank/DDBJ databases">
        <authorList>
            <person name="Kjaerup R.B."/>
            <person name="Dalgaard T.S."/>
            <person name="Juul-Madsen H.R."/>
        </authorList>
    </citation>
    <scope>NUCLEOTIDE SEQUENCE [LARGE SCALE GENOMIC DNA]</scope>
    <source>
        <strain evidence="1 2">1S159</strain>
    </source>
</reference>
<sequence>MQLTNSVAVTTLLQDTPQADISACVPRFGKVVSLHPSLGDRLYVEFDGLAQGSSVLAKIGRQFRKSELELAIESELTCRIEFLNGDITLPMLTDIFFSLLDDDKPLVLRAKSLVIETEDELILKSGETQTKYSGRDGRVTTNAKYITSQAEKAQKIQGSTIAIN</sequence>
<comment type="caution">
    <text evidence="1">The sequence shown here is derived from an EMBL/GenBank/DDBJ whole genome shotgun (WGS) entry which is preliminary data.</text>
</comment>
<dbReference type="STRING" id="688.A6E04_15885"/>
<accession>A0A1B9NWC3</accession>